<dbReference type="PANTHER" id="PTHR47976">
    <property type="entry name" value="G-TYPE LECTIN S-RECEPTOR-LIKE SERINE/THREONINE-PROTEIN KINASE SD2-5"/>
    <property type="match status" value="1"/>
</dbReference>
<dbReference type="PROSITE" id="PS00107">
    <property type="entry name" value="PROTEIN_KINASE_ATP"/>
    <property type="match status" value="1"/>
</dbReference>
<dbReference type="InterPro" id="IPR051343">
    <property type="entry name" value="G-type_lectin_kinases/EP1-like"/>
</dbReference>
<feature type="binding site" evidence="19">
    <location>
        <position position="598"/>
    </location>
    <ligand>
        <name>ATP</name>
        <dbReference type="ChEBI" id="CHEBI:30616"/>
    </ligand>
</feature>
<dbReference type="GO" id="GO:0051707">
    <property type="term" value="P:response to other organism"/>
    <property type="evidence" value="ECO:0007669"/>
    <property type="project" value="UniProtKB-ARBA"/>
</dbReference>
<evidence type="ECO:0000313" key="26">
    <source>
        <dbReference type="Proteomes" id="UP001054889"/>
    </source>
</evidence>
<evidence type="ECO:0000259" key="24">
    <source>
        <dbReference type="PROSITE" id="PS50948"/>
    </source>
</evidence>
<evidence type="ECO:0000256" key="16">
    <source>
        <dbReference type="ARBA" id="ARBA00023180"/>
    </source>
</evidence>
<keyword evidence="11 19" id="KW-0067">ATP-binding</keyword>
<feature type="chain" id="PRO_5043506751" description="non-specific serine/threonine protein kinase" evidence="22">
    <location>
        <begin position="22"/>
        <end position="811"/>
    </location>
</feature>
<evidence type="ECO:0000256" key="21">
    <source>
        <dbReference type="SAM" id="Phobius"/>
    </source>
</evidence>
<dbReference type="InterPro" id="IPR036426">
    <property type="entry name" value="Bulb-type_lectin_dom_sf"/>
</dbReference>
<feature type="transmembrane region" description="Helical" evidence="21">
    <location>
        <begin position="461"/>
        <end position="486"/>
    </location>
</feature>
<keyword evidence="4" id="KW-0245">EGF-like domain</keyword>
<evidence type="ECO:0000256" key="17">
    <source>
        <dbReference type="ARBA" id="ARBA00047899"/>
    </source>
</evidence>
<keyword evidence="3" id="KW-0723">Serine/threonine-protein kinase</keyword>
<comment type="caution">
    <text evidence="25">The sequence shown here is derived from an EMBL/GenBank/DDBJ whole genome shotgun (WGS) entry which is preliminary data.</text>
</comment>
<dbReference type="InterPro" id="IPR003609">
    <property type="entry name" value="Pan_app"/>
</dbReference>
<dbReference type="Proteomes" id="UP001054889">
    <property type="component" value="Unassembled WGS sequence"/>
</dbReference>
<gene>
    <name evidence="25" type="primary">ga11714</name>
    <name evidence="25" type="ORF">PR202_ga11714</name>
</gene>
<dbReference type="FunFam" id="3.30.200.20:FF:000483">
    <property type="entry name" value="Putative receptor-like protein kinase"/>
    <property type="match status" value="1"/>
</dbReference>
<evidence type="ECO:0000256" key="6">
    <source>
        <dbReference type="ARBA" id="ARBA00022692"/>
    </source>
</evidence>
<keyword evidence="6 21" id="KW-0812">Transmembrane</keyword>
<feature type="domain" description="Protein kinase" evidence="23">
    <location>
        <begin position="570"/>
        <end position="811"/>
    </location>
</feature>
<keyword evidence="5" id="KW-0808">Transferase</keyword>
<evidence type="ECO:0000256" key="4">
    <source>
        <dbReference type="ARBA" id="ARBA00022536"/>
    </source>
</evidence>
<keyword evidence="13 21" id="KW-0472">Membrane</keyword>
<keyword evidence="9 19" id="KW-0547">Nucleotide-binding</keyword>
<dbReference type="SMART" id="SM00219">
    <property type="entry name" value="TyrKc"/>
    <property type="match status" value="1"/>
</dbReference>
<dbReference type="PIRSF" id="PIRSF000641">
    <property type="entry name" value="SRK"/>
    <property type="match status" value="1"/>
</dbReference>
<feature type="signal peptide" evidence="22">
    <location>
        <begin position="1"/>
        <end position="21"/>
    </location>
</feature>
<dbReference type="InterPro" id="IPR017441">
    <property type="entry name" value="Protein_kinase_ATP_BS"/>
</dbReference>
<comment type="catalytic activity">
    <reaction evidence="18">
        <text>L-seryl-[protein] + ATP = O-phospho-L-seryl-[protein] + ADP + H(+)</text>
        <dbReference type="Rhea" id="RHEA:17989"/>
        <dbReference type="Rhea" id="RHEA-COMP:9863"/>
        <dbReference type="Rhea" id="RHEA-COMP:11604"/>
        <dbReference type="ChEBI" id="CHEBI:15378"/>
        <dbReference type="ChEBI" id="CHEBI:29999"/>
        <dbReference type="ChEBI" id="CHEBI:30616"/>
        <dbReference type="ChEBI" id="CHEBI:83421"/>
        <dbReference type="ChEBI" id="CHEBI:456216"/>
        <dbReference type="EC" id="2.7.11.1"/>
    </reaction>
</comment>
<accession>A0AAV5C9M8</accession>
<keyword evidence="12 21" id="KW-1133">Transmembrane helix</keyword>
<protein>
    <recommendedName>
        <fullName evidence="2">non-specific serine/threonine protein kinase</fullName>
        <ecNumber evidence="2">2.7.11.1</ecNumber>
    </recommendedName>
</protein>
<comment type="catalytic activity">
    <reaction evidence="17">
        <text>L-threonyl-[protein] + ATP = O-phospho-L-threonyl-[protein] + ADP + H(+)</text>
        <dbReference type="Rhea" id="RHEA:46608"/>
        <dbReference type="Rhea" id="RHEA-COMP:11060"/>
        <dbReference type="Rhea" id="RHEA-COMP:11605"/>
        <dbReference type="ChEBI" id="CHEBI:15378"/>
        <dbReference type="ChEBI" id="CHEBI:30013"/>
        <dbReference type="ChEBI" id="CHEBI:30616"/>
        <dbReference type="ChEBI" id="CHEBI:61977"/>
        <dbReference type="ChEBI" id="CHEBI:456216"/>
        <dbReference type="EC" id="2.7.11.1"/>
    </reaction>
</comment>
<keyword evidence="26" id="KW-1185">Reference proteome</keyword>
<comment type="subcellular location">
    <subcellularLocation>
        <location evidence="1">Membrane</location>
        <topology evidence="1">Single-pass type I membrane protein</topology>
    </subcellularLocation>
</comment>
<dbReference type="EMBL" id="BQKI01000005">
    <property type="protein sequence ID" value="GJM95021.1"/>
    <property type="molecule type" value="Genomic_DNA"/>
</dbReference>
<feature type="domain" description="Apple" evidence="24">
    <location>
        <begin position="358"/>
        <end position="445"/>
    </location>
</feature>
<evidence type="ECO:0000256" key="11">
    <source>
        <dbReference type="ARBA" id="ARBA00022840"/>
    </source>
</evidence>
<evidence type="ECO:0000256" key="14">
    <source>
        <dbReference type="ARBA" id="ARBA00023157"/>
    </source>
</evidence>
<dbReference type="InterPro" id="IPR024171">
    <property type="entry name" value="SRK-like_kinase"/>
</dbReference>
<keyword evidence="8" id="KW-0430">Lectin</keyword>
<reference evidence="25" key="1">
    <citation type="journal article" date="2018" name="DNA Res.">
        <title>Multiple hybrid de novo genome assembly of finger millet, an orphan allotetraploid crop.</title>
        <authorList>
            <person name="Hatakeyama M."/>
            <person name="Aluri S."/>
            <person name="Balachadran M.T."/>
            <person name="Sivarajan S.R."/>
            <person name="Patrignani A."/>
            <person name="Gruter S."/>
            <person name="Poveda L."/>
            <person name="Shimizu-Inatsugi R."/>
            <person name="Baeten J."/>
            <person name="Francoijs K.J."/>
            <person name="Nataraja K.N."/>
            <person name="Reddy Y.A.N."/>
            <person name="Phadnis S."/>
            <person name="Ravikumar R.L."/>
            <person name="Schlapbach R."/>
            <person name="Sreeman S.M."/>
            <person name="Shimizu K.K."/>
        </authorList>
    </citation>
    <scope>NUCLEOTIDE SEQUENCE</scope>
</reference>
<organism evidence="25 26">
    <name type="scientific">Eleusine coracana subsp. coracana</name>
    <dbReference type="NCBI Taxonomy" id="191504"/>
    <lineage>
        <taxon>Eukaryota</taxon>
        <taxon>Viridiplantae</taxon>
        <taxon>Streptophyta</taxon>
        <taxon>Embryophyta</taxon>
        <taxon>Tracheophyta</taxon>
        <taxon>Spermatophyta</taxon>
        <taxon>Magnoliopsida</taxon>
        <taxon>Liliopsida</taxon>
        <taxon>Poales</taxon>
        <taxon>Poaceae</taxon>
        <taxon>PACMAD clade</taxon>
        <taxon>Chloridoideae</taxon>
        <taxon>Cynodonteae</taxon>
        <taxon>Eleusininae</taxon>
        <taxon>Eleusine</taxon>
    </lineage>
</organism>
<evidence type="ECO:0000256" key="10">
    <source>
        <dbReference type="ARBA" id="ARBA00022777"/>
    </source>
</evidence>
<reference evidence="25" key="2">
    <citation type="submission" date="2021-12" db="EMBL/GenBank/DDBJ databases">
        <title>Resequencing data analysis of finger millet.</title>
        <authorList>
            <person name="Hatakeyama M."/>
            <person name="Aluri S."/>
            <person name="Balachadran M.T."/>
            <person name="Sivarajan S.R."/>
            <person name="Poveda L."/>
            <person name="Shimizu-Inatsugi R."/>
            <person name="Schlapbach R."/>
            <person name="Sreeman S.M."/>
            <person name="Shimizu K.K."/>
        </authorList>
    </citation>
    <scope>NUCLEOTIDE SEQUENCE</scope>
</reference>
<evidence type="ECO:0000256" key="13">
    <source>
        <dbReference type="ARBA" id="ARBA00023136"/>
    </source>
</evidence>
<keyword evidence="7 22" id="KW-0732">Signal</keyword>
<evidence type="ECO:0000256" key="3">
    <source>
        <dbReference type="ARBA" id="ARBA00022527"/>
    </source>
</evidence>
<feature type="compositionally biased region" description="Low complexity" evidence="20">
    <location>
        <begin position="793"/>
        <end position="803"/>
    </location>
</feature>
<dbReference type="Gene3D" id="3.30.200.20">
    <property type="entry name" value="Phosphorylase Kinase, domain 1"/>
    <property type="match status" value="1"/>
</dbReference>
<keyword evidence="16" id="KW-0325">Glycoprotein</keyword>
<evidence type="ECO:0000256" key="5">
    <source>
        <dbReference type="ARBA" id="ARBA00022679"/>
    </source>
</evidence>
<evidence type="ECO:0000256" key="20">
    <source>
        <dbReference type="SAM" id="MobiDB-lite"/>
    </source>
</evidence>
<dbReference type="SUPFAM" id="SSF56112">
    <property type="entry name" value="Protein kinase-like (PK-like)"/>
    <property type="match status" value="1"/>
</dbReference>
<sequence length="811" mass="86978">MAAAPLLVVVVVLVATVGAEARMVPVEYLYPPFNLSYFHFIDTNGVFLLSPHSNFSAAVYNAGSIASSDTQSRFFFSVVHSATRTPVWTATSPSGGSTILESVILSLSSRGLSLFDPPSSSSSSSGAWSTPPLPRPATALRLLDTGELRLIDGENATLWSSYERPTDTLVPGQELLRVGGGGVPLLTCSTSEQDLTPGAYRLVLTRNDALLQWGPTNVTYWALSSDPAAVQDSTNDVASMVANATGLYLLAANKRDTVYRLLFSLSSAGGGVLIVKVDPSGRLRAMTLTAGGSSSVWWSAPANDCDLPLTCGSLGICTNSGGAGNGSTCGCPDAFSTYSSGGCAPADGSSVLPVDGTCKEENKYSSSYVGLGAGIGYLPNKFAVPDTSGDSLPACRDLCSANCSCLGFFYRNSSSKSCFLLHNQIGSVFRSTTDNLQIGFIKTTLPPNSPPHRSNKNNNKLSFITIVFGIVLPTVAAVFVAFLLYAMAAHWLNKKKPPCPPHQLNKKSGGGGSWFRLPAMLSSSSSSSSSRRRGNQQVDQEDKEKDEDEEVLIPGLPTRFTYSDLDTATDGFQWQIGCGGFGSVFRGELPDRSTVAVKRMNNTQQGQRRREFLTEIAVIGNVHHVNLVKLRGFCAEGTGRHLLVYEFMNRGSLDHSLFRATLRSSDSTYNKKTKKMMSRSSYFPALALDLHEQGRYHELVDPRLEGRANVDEVARVVKVALCCLHEDAALRPNMTAVSAMLDGTMDVADPRVDLLRYLRMYGRGLVDVRPLPVGWMDDDTDGKRGSNTTAGASSSWSPPSCISAQQLSGPR</sequence>
<dbReference type="Gene3D" id="2.90.10.10">
    <property type="entry name" value="Bulb-type lectin domain"/>
    <property type="match status" value="1"/>
</dbReference>
<evidence type="ECO:0000256" key="8">
    <source>
        <dbReference type="ARBA" id="ARBA00022734"/>
    </source>
</evidence>
<dbReference type="EC" id="2.7.11.1" evidence="2"/>
<dbReference type="InterPro" id="IPR001245">
    <property type="entry name" value="Ser-Thr/Tyr_kinase_cat_dom"/>
</dbReference>
<name>A0AAV5C9M8_ELECO</name>
<dbReference type="PANTHER" id="PTHR47976:SF111">
    <property type="entry name" value="NON-SPECIFIC SERINE_THREONINE PROTEIN KINASE"/>
    <property type="match status" value="1"/>
</dbReference>
<evidence type="ECO:0000256" key="12">
    <source>
        <dbReference type="ARBA" id="ARBA00022989"/>
    </source>
</evidence>
<keyword evidence="10" id="KW-0418">Kinase</keyword>
<evidence type="ECO:0000256" key="19">
    <source>
        <dbReference type="PROSITE-ProRule" id="PRU10141"/>
    </source>
</evidence>
<evidence type="ECO:0000256" key="1">
    <source>
        <dbReference type="ARBA" id="ARBA00004479"/>
    </source>
</evidence>
<dbReference type="GO" id="GO:0016020">
    <property type="term" value="C:membrane"/>
    <property type="evidence" value="ECO:0007669"/>
    <property type="project" value="UniProtKB-SubCell"/>
</dbReference>
<keyword evidence="14" id="KW-1015">Disulfide bond</keyword>
<feature type="region of interest" description="Disordered" evidence="20">
    <location>
        <begin position="521"/>
        <end position="550"/>
    </location>
</feature>
<dbReference type="GO" id="GO:0004674">
    <property type="term" value="F:protein serine/threonine kinase activity"/>
    <property type="evidence" value="ECO:0007669"/>
    <property type="project" value="UniProtKB-KW"/>
</dbReference>
<dbReference type="InterPro" id="IPR000719">
    <property type="entry name" value="Prot_kinase_dom"/>
</dbReference>
<dbReference type="Gene3D" id="1.10.510.10">
    <property type="entry name" value="Transferase(Phosphotransferase) domain 1"/>
    <property type="match status" value="1"/>
</dbReference>
<evidence type="ECO:0000259" key="23">
    <source>
        <dbReference type="PROSITE" id="PS50011"/>
    </source>
</evidence>
<evidence type="ECO:0000256" key="7">
    <source>
        <dbReference type="ARBA" id="ARBA00022729"/>
    </source>
</evidence>
<evidence type="ECO:0000256" key="2">
    <source>
        <dbReference type="ARBA" id="ARBA00012513"/>
    </source>
</evidence>
<dbReference type="PROSITE" id="PS50011">
    <property type="entry name" value="PROTEIN_KINASE_DOM"/>
    <property type="match status" value="1"/>
</dbReference>
<feature type="region of interest" description="Disordered" evidence="20">
    <location>
        <begin position="777"/>
        <end position="811"/>
    </location>
</feature>
<dbReference type="InterPro" id="IPR011009">
    <property type="entry name" value="Kinase-like_dom_sf"/>
</dbReference>
<proteinExistence type="predicted"/>
<dbReference type="GO" id="GO:0004713">
    <property type="term" value="F:protein tyrosine kinase activity"/>
    <property type="evidence" value="ECO:0007669"/>
    <property type="project" value="InterPro"/>
</dbReference>
<dbReference type="SMART" id="SM00108">
    <property type="entry name" value="B_lectin"/>
    <property type="match status" value="1"/>
</dbReference>
<evidence type="ECO:0000256" key="9">
    <source>
        <dbReference type="ARBA" id="ARBA00022741"/>
    </source>
</evidence>
<evidence type="ECO:0000256" key="15">
    <source>
        <dbReference type="ARBA" id="ARBA00023170"/>
    </source>
</evidence>
<dbReference type="InterPro" id="IPR001480">
    <property type="entry name" value="Bulb-type_lectin_dom"/>
</dbReference>
<dbReference type="SUPFAM" id="SSF51110">
    <property type="entry name" value="alpha-D-mannose-specific plant lectins"/>
    <property type="match status" value="1"/>
</dbReference>
<dbReference type="AlphaFoldDB" id="A0AAV5C9M8"/>
<dbReference type="PROSITE" id="PS50948">
    <property type="entry name" value="PAN"/>
    <property type="match status" value="1"/>
</dbReference>
<dbReference type="Pfam" id="PF07714">
    <property type="entry name" value="PK_Tyr_Ser-Thr"/>
    <property type="match status" value="1"/>
</dbReference>
<evidence type="ECO:0000256" key="22">
    <source>
        <dbReference type="SAM" id="SignalP"/>
    </source>
</evidence>
<dbReference type="GO" id="GO:0005524">
    <property type="term" value="F:ATP binding"/>
    <property type="evidence" value="ECO:0007669"/>
    <property type="project" value="UniProtKB-UniRule"/>
</dbReference>
<evidence type="ECO:0000256" key="18">
    <source>
        <dbReference type="ARBA" id="ARBA00048679"/>
    </source>
</evidence>
<keyword evidence="15" id="KW-0675">Receptor</keyword>
<dbReference type="InterPro" id="IPR020635">
    <property type="entry name" value="Tyr_kinase_cat_dom"/>
</dbReference>
<evidence type="ECO:0000313" key="25">
    <source>
        <dbReference type="EMBL" id="GJM95021.1"/>
    </source>
</evidence>
<feature type="compositionally biased region" description="Acidic residues" evidence="20">
    <location>
        <begin position="539"/>
        <end position="550"/>
    </location>
</feature>